<name>A0A0F9FMJ7_9ZZZZ</name>
<protein>
    <submittedName>
        <fullName evidence="1">Uncharacterized protein</fullName>
    </submittedName>
</protein>
<sequence length="50" mass="5724">MAIEEVNFKAEIFAIELLCDRCENYEECPFDGTDDGDACETYITVKKLID</sequence>
<reference evidence="1" key="1">
    <citation type="journal article" date="2015" name="Nature">
        <title>Complex archaea that bridge the gap between prokaryotes and eukaryotes.</title>
        <authorList>
            <person name="Spang A."/>
            <person name="Saw J.H."/>
            <person name="Jorgensen S.L."/>
            <person name="Zaremba-Niedzwiedzka K."/>
            <person name="Martijn J."/>
            <person name="Lind A.E."/>
            <person name="van Eijk R."/>
            <person name="Schleper C."/>
            <person name="Guy L."/>
            <person name="Ettema T.J."/>
        </authorList>
    </citation>
    <scope>NUCLEOTIDE SEQUENCE</scope>
</reference>
<accession>A0A0F9FMJ7</accession>
<comment type="caution">
    <text evidence="1">The sequence shown here is derived from an EMBL/GenBank/DDBJ whole genome shotgun (WGS) entry which is preliminary data.</text>
</comment>
<organism evidence="1">
    <name type="scientific">marine sediment metagenome</name>
    <dbReference type="NCBI Taxonomy" id="412755"/>
    <lineage>
        <taxon>unclassified sequences</taxon>
        <taxon>metagenomes</taxon>
        <taxon>ecological metagenomes</taxon>
    </lineage>
</organism>
<evidence type="ECO:0000313" key="1">
    <source>
        <dbReference type="EMBL" id="KKL52252.1"/>
    </source>
</evidence>
<gene>
    <name evidence="1" type="ORF">LCGC14_2287350</name>
</gene>
<proteinExistence type="predicted"/>
<dbReference type="EMBL" id="LAZR01031962">
    <property type="protein sequence ID" value="KKL52252.1"/>
    <property type="molecule type" value="Genomic_DNA"/>
</dbReference>
<dbReference type="AlphaFoldDB" id="A0A0F9FMJ7"/>